<evidence type="ECO:0000313" key="3">
    <source>
        <dbReference type="Proteomes" id="UP000282876"/>
    </source>
</evidence>
<sequence>MYILLKCLIIFKASIPPFITSTIDSNNYSADSAYTNSPNACNQTLPYINQRNSYIIYSLQPLVIDNNTQPLSQITYHDSNQTNHENTFTQSQQTLSEVNPPMSTMSLNNTIPQQEEFLQNNSLPFYNSKNFCRVNPQELNAESSKSYSNKSKNPTNSNYTPRDSSSHYQNATFALFSREHFYDIKIKKSKYNIKFNLRLDRKEVFERNKEIIRKEILYHKNFNVLQYIDQILELVFRSFGNDFKNASLFIIFISYFRRGFRRYVNRDRFDFVDHLFYKNLSYSPFSNRALINTIFIWKTFKFDFSTIKEGYDILVVLGDYYIFNIHRQNIDSYIFSYKKFAFLALEYLFNDQVDTK</sequence>
<evidence type="ECO:0000313" key="2">
    <source>
        <dbReference type="EMBL" id="RVD91832.1"/>
    </source>
</evidence>
<keyword evidence="3" id="KW-1185">Reference proteome</keyword>
<feature type="region of interest" description="Disordered" evidence="1">
    <location>
        <begin position="142"/>
        <end position="166"/>
    </location>
</feature>
<dbReference type="EMBL" id="RCSS01000397">
    <property type="protein sequence ID" value="RVD91832.1"/>
    <property type="molecule type" value="Genomic_DNA"/>
</dbReference>
<name>A0A437AL27_9MICR</name>
<feature type="compositionally biased region" description="Low complexity" evidence="1">
    <location>
        <begin position="143"/>
        <end position="160"/>
    </location>
</feature>
<gene>
    <name evidence="2" type="ORF">TUBRATIS_16990</name>
</gene>
<comment type="caution">
    <text evidence="2">The sequence shown here is derived from an EMBL/GenBank/DDBJ whole genome shotgun (WGS) entry which is preliminary data.</text>
</comment>
<dbReference type="Proteomes" id="UP000282876">
    <property type="component" value="Unassembled WGS sequence"/>
</dbReference>
<dbReference type="AlphaFoldDB" id="A0A437AL27"/>
<reference evidence="2 3" key="1">
    <citation type="submission" date="2018-10" db="EMBL/GenBank/DDBJ databases">
        <title>Draft genome sequence of the microsporidian Tubulinosema ratisbonensis.</title>
        <authorList>
            <person name="Polonais V."/>
            <person name="Peyretaillade E."/>
            <person name="Niehus S."/>
            <person name="Wawrzyniak I."/>
            <person name="Franchet A."/>
            <person name="Gaspin C."/>
            <person name="Reichstadt M."/>
            <person name="Belser C."/>
            <person name="Labadie K."/>
            <person name="Delbac F."/>
            <person name="Ferrandon D."/>
        </authorList>
    </citation>
    <scope>NUCLEOTIDE SEQUENCE [LARGE SCALE GENOMIC DNA]</scope>
    <source>
        <strain evidence="2 3">Franzen</strain>
    </source>
</reference>
<protein>
    <submittedName>
        <fullName evidence="2">Uncharacterized protein</fullName>
    </submittedName>
</protein>
<organism evidence="2 3">
    <name type="scientific">Tubulinosema ratisbonensis</name>
    <dbReference type="NCBI Taxonomy" id="291195"/>
    <lineage>
        <taxon>Eukaryota</taxon>
        <taxon>Fungi</taxon>
        <taxon>Fungi incertae sedis</taxon>
        <taxon>Microsporidia</taxon>
        <taxon>Tubulinosematoidea</taxon>
        <taxon>Tubulinosematidae</taxon>
        <taxon>Tubulinosema</taxon>
    </lineage>
</organism>
<dbReference type="VEuPathDB" id="MicrosporidiaDB:TUBRATIS_16990"/>
<evidence type="ECO:0000256" key="1">
    <source>
        <dbReference type="SAM" id="MobiDB-lite"/>
    </source>
</evidence>
<proteinExistence type="predicted"/>
<accession>A0A437AL27</accession>